<keyword evidence="4" id="KW-1185">Reference proteome</keyword>
<dbReference type="InterPro" id="IPR023214">
    <property type="entry name" value="HAD_sf"/>
</dbReference>
<accession>A0A060LWV4</accession>
<dbReference type="NCBIfam" id="TIGR01549">
    <property type="entry name" value="HAD-SF-IA-v1"/>
    <property type="match status" value="1"/>
</dbReference>
<dbReference type="PANTHER" id="PTHR43434">
    <property type="entry name" value="PHOSPHOGLYCOLATE PHOSPHATASE"/>
    <property type="match status" value="1"/>
</dbReference>
<dbReference type="PANTHER" id="PTHR43434:SF1">
    <property type="entry name" value="PHOSPHOGLYCOLATE PHOSPHATASE"/>
    <property type="match status" value="1"/>
</dbReference>
<dbReference type="SFLD" id="SFLDS00003">
    <property type="entry name" value="Haloacid_Dehalogenase"/>
    <property type="match status" value="1"/>
</dbReference>
<dbReference type="SUPFAM" id="SSF56784">
    <property type="entry name" value="HAD-like"/>
    <property type="match status" value="1"/>
</dbReference>
<dbReference type="STRING" id="1246626.BleG1_0165"/>
<dbReference type="Pfam" id="PF13419">
    <property type="entry name" value="HAD_2"/>
    <property type="match status" value="1"/>
</dbReference>
<dbReference type="Gene3D" id="3.40.50.1000">
    <property type="entry name" value="HAD superfamily/HAD-like"/>
    <property type="match status" value="1"/>
</dbReference>
<dbReference type="PATRIC" id="fig|1246626.3.peg.148"/>
<dbReference type="Gene3D" id="1.10.150.240">
    <property type="entry name" value="Putative phosphatase, domain 2"/>
    <property type="match status" value="1"/>
</dbReference>
<evidence type="ECO:0000313" key="4">
    <source>
        <dbReference type="Proteomes" id="UP000027142"/>
    </source>
</evidence>
<dbReference type="InterPro" id="IPR036412">
    <property type="entry name" value="HAD-like_sf"/>
</dbReference>
<organism evidence="3 4">
    <name type="scientific">Shouchella lehensis G1</name>
    <dbReference type="NCBI Taxonomy" id="1246626"/>
    <lineage>
        <taxon>Bacteria</taxon>
        <taxon>Bacillati</taxon>
        <taxon>Bacillota</taxon>
        <taxon>Bacilli</taxon>
        <taxon>Bacillales</taxon>
        <taxon>Bacillaceae</taxon>
        <taxon>Shouchella</taxon>
    </lineage>
</organism>
<sequence length="205" mass="23160">MDSIIFDLDGTLWDSREQVVEAWNKAIGKSEFPIEKVEKADLTRTMGLVIPEIARVLFPQLTEREQKQLMDACGIEELALLKEKGAVLYDGLEEVLRALSNTYKLFIVSNCRDGYIEAFFHSHGLSHYFTDYENPGRTGLPKGENIKLIVKRNGLQAPLYVGDTIGDQKAAHHAGVRFAYASYGFGQSDHHDYKLTTFKDLLQFA</sequence>
<reference evidence="3 4" key="1">
    <citation type="journal article" date="2014" name="Gene">
        <title>A comparative genomic analysis of the alkalitolerant soil bacterium Bacillus lehensis G1.</title>
        <authorList>
            <person name="Noor Y.M."/>
            <person name="Samsulrizal N.H."/>
            <person name="Jema'on N.A."/>
            <person name="Low K.O."/>
            <person name="Ramli A.N."/>
            <person name="Alias N.I."/>
            <person name="Damis S.I."/>
            <person name="Fuzi S.F."/>
            <person name="Isa M.N."/>
            <person name="Murad A.M."/>
            <person name="Raih M.F."/>
            <person name="Bakar F.D."/>
            <person name="Najimudin N."/>
            <person name="Mahadi N.M."/>
            <person name="Illias R.M."/>
        </authorList>
    </citation>
    <scope>NUCLEOTIDE SEQUENCE [LARGE SCALE GENOMIC DNA]</scope>
    <source>
        <strain evidence="3 4">G1</strain>
    </source>
</reference>
<dbReference type="GO" id="GO:0006281">
    <property type="term" value="P:DNA repair"/>
    <property type="evidence" value="ECO:0007669"/>
    <property type="project" value="TreeGrafter"/>
</dbReference>
<dbReference type="InterPro" id="IPR006439">
    <property type="entry name" value="HAD-SF_hydro_IA"/>
</dbReference>
<dbReference type="SFLD" id="SFLDG01129">
    <property type="entry name" value="C1.5:_HAD__Beta-PGM__Phosphata"/>
    <property type="match status" value="1"/>
</dbReference>
<keyword evidence="1 3" id="KW-0378">Hydrolase</keyword>
<name>A0A060LWV4_9BACI</name>
<dbReference type="OrthoDB" id="9792518at2"/>
<dbReference type="KEGG" id="ble:BleG1_0165"/>
<protein>
    <submittedName>
        <fullName evidence="3">Haloacid dehalogenase-like hydrolase</fullName>
    </submittedName>
</protein>
<dbReference type="InterPro" id="IPR041492">
    <property type="entry name" value="HAD_2"/>
</dbReference>
<dbReference type="EMBL" id="CP003923">
    <property type="protein sequence ID" value="AIC92773.1"/>
    <property type="molecule type" value="Genomic_DNA"/>
</dbReference>
<dbReference type="RefSeq" id="WP_038476024.1">
    <property type="nucleotide sequence ID" value="NZ_CP003923.1"/>
</dbReference>
<evidence type="ECO:0000256" key="1">
    <source>
        <dbReference type="ARBA" id="ARBA00022801"/>
    </source>
</evidence>
<gene>
    <name evidence="3" type="ORF">BleG1_0165</name>
</gene>
<dbReference type="HOGENOM" id="CLU_045011_19_4_9"/>
<dbReference type="Proteomes" id="UP000027142">
    <property type="component" value="Chromosome"/>
</dbReference>
<dbReference type="InterPro" id="IPR023198">
    <property type="entry name" value="PGP-like_dom2"/>
</dbReference>
<dbReference type="eggNOG" id="COG0546">
    <property type="taxonomic scope" value="Bacteria"/>
</dbReference>
<dbReference type="GO" id="GO:0008967">
    <property type="term" value="F:phosphoglycolate phosphatase activity"/>
    <property type="evidence" value="ECO:0007669"/>
    <property type="project" value="TreeGrafter"/>
</dbReference>
<dbReference type="AlphaFoldDB" id="A0A060LWV4"/>
<evidence type="ECO:0000256" key="2">
    <source>
        <dbReference type="ARBA" id="ARBA00022842"/>
    </source>
</evidence>
<dbReference type="InterPro" id="IPR050155">
    <property type="entry name" value="HAD-like_hydrolase_sf"/>
</dbReference>
<proteinExistence type="predicted"/>
<evidence type="ECO:0000313" key="3">
    <source>
        <dbReference type="EMBL" id="AIC92773.1"/>
    </source>
</evidence>
<keyword evidence="2" id="KW-0460">Magnesium</keyword>